<accession>A0A4P9ZW47</accession>
<sequence length="121" mass="13449">DASLHCNHLPCRTPLGSKGEACVTSCSHIFCMTCAQTFFTSALVCPACELALPGREDVVVACLDPSDSYKASILAGLRPEIIMEIATRGLRFWTYQVSQELIYRELSEKRTIEKMRSTETQ</sequence>
<name>A0A4P9ZW47_9FUNG</name>
<evidence type="ECO:0000256" key="2">
    <source>
        <dbReference type="ARBA" id="ARBA00022771"/>
    </source>
</evidence>
<evidence type="ECO:0000313" key="6">
    <source>
        <dbReference type="EMBL" id="RKP37837.1"/>
    </source>
</evidence>
<dbReference type="PROSITE" id="PS00518">
    <property type="entry name" value="ZF_RING_1"/>
    <property type="match status" value="1"/>
</dbReference>
<dbReference type="InterPro" id="IPR017907">
    <property type="entry name" value="Znf_RING_CS"/>
</dbReference>
<protein>
    <recommendedName>
        <fullName evidence="5">RING-type domain-containing protein</fullName>
    </recommendedName>
</protein>
<dbReference type="GO" id="GO:0007131">
    <property type="term" value="P:reciprocal meiotic recombination"/>
    <property type="evidence" value="ECO:0007669"/>
    <property type="project" value="InterPro"/>
</dbReference>
<dbReference type="GO" id="GO:0000795">
    <property type="term" value="C:synaptonemal complex"/>
    <property type="evidence" value="ECO:0007669"/>
    <property type="project" value="InterPro"/>
</dbReference>
<dbReference type="Gene3D" id="3.30.40.10">
    <property type="entry name" value="Zinc/RING finger domain, C3HC4 (zinc finger)"/>
    <property type="match status" value="1"/>
</dbReference>
<keyword evidence="1" id="KW-0479">Metal-binding</keyword>
<dbReference type="GO" id="GO:0008270">
    <property type="term" value="F:zinc ion binding"/>
    <property type="evidence" value="ECO:0007669"/>
    <property type="project" value="UniProtKB-KW"/>
</dbReference>
<dbReference type="InterPro" id="IPR001841">
    <property type="entry name" value="Znf_RING"/>
</dbReference>
<proteinExistence type="predicted"/>
<dbReference type="SUPFAM" id="SSF57850">
    <property type="entry name" value="RING/U-box"/>
    <property type="match status" value="1"/>
</dbReference>
<dbReference type="GO" id="GO:0061630">
    <property type="term" value="F:ubiquitin protein ligase activity"/>
    <property type="evidence" value="ECO:0007669"/>
    <property type="project" value="InterPro"/>
</dbReference>
<evidence type="ECO:0000259" key="5">
    <source>
        <dbReference type="PROSITE" id="PS50089"/>
    </source>
</evidence>
<dbReference type="EMBL" id="ML002440">
    <property type="protein sequence ID" value="RKP37837.1"/>
    <property type="molecule type" value="Genomic_DNA"/>
</dbReference>
<dbReference type="Proteomes" id="UP000268162">
    <property type="component" value="Unassembled WGS sequence"/>
</dbReference>
<keyword evidence="3" id="KW-0862">Zinc</keyword>
<organism evidence="6 7">
    <name type="scientific">Dimargaris cristalligena</name>
    <dbReference type="NCBI Taxonomy" id="215637"/>
    <lineage>
        <taxon>Eukaryota</taxon>
        <taxon>Fungi</taxon>
        <taxon>Fungi incertae sedis</taxon>
        <taxon>Zoopagomycota</taxon>
        <taxon>Kickxellomycotina</taxon>
        <taxon>Dimargaritomycetes</taxon>
        <taxon>Dimargaritales</taxon>
        <taxon>Dimargaritaceae</taxon>
        <taxon>Dimargaris</taxon>
    </lineage>
</organism>
<dbReference type="AlphaFoldDB" id="A0A4P9ZW47"/>
<dbReference type="PANTHER" id="PTHR14305">
    <property type="entry name" value="E3 UBIQUITIN-PROTEIN LIGASE CCNB1IP1"/>
    <property type="match status" value="1"/>
</dbReference>
<dbReference type="InterPro" id="IPR042448">
    <property type="entry name" value="CCNB1IP1"/>
</dbReference>
<dbReference type="STRING" id="215637.A0A4P9ZW47"/>
<evidence type="ECO:0000313" key="7">
    <source>
        <dbReference type="Proteomes" id="UP000268162"/>
    </source>
</evidence>
<evidence type="ECO:0000256" key="4">
    <source>
        <dbReference type="PROSITE-ProRule" id="PRU00175"/>
    </source>
</evidence>
<keyword evidence="7" id="KW-1185">Reference proteome</keyword>
<feature type="domain" description="RING-type" evidence="5">
    <location>
        <begin position="11"/>
        <end position="49"/>
    </location>
</feature>
<evidence type="ECO:0000256" key="1">
    <source>
        <dbReference type="ARBA" id="ARBA00022723"/>
    </source>
</evidence>
<evidence type="ECO:0000256" key="3">
    <source>
        <dbReference type="ARBA" id="ARBA00022833"/>
    </source>
</evidence>
<reference evidence="7" key="1">
    <citation type="journal article" date="2018" name="Nat. Microbiol.">
        <title>Leveraging single-cell genomics to expand the fungal tree of life.</title>
        <authorList>
            <person name="Ahrendt S.R."/>
            <person name="Quandt C.A."/>
            <person name="Ciobanu D."/>
            <person name="Clum A."/>
            <person name="Salamov A."/>
            <person name="Andreopoulos B."/>
            <person name="Cheng J.F."/>
            <person name="Woyke T."/>
            <person name="Pelin A."/>
            <person name="Henrissat B."/>
            <person name="Reynolds N.K."/>
            <person name="Benny G.L."/>
            <person name="Smith M.E."/>
            <person name="James T.Y."/>
            <person name="Grigoriev I.V."/>
        </authorList>
    </citation>
    <scope>NUCLEOTIDE SEQUENCE [LARGE SCALE GENOMIC DNA]</scope>
    <source>
        <strain evidence="7">RSA 468</strain>
    </source>
</reference>
<dbReference type="InterPro" id="IPR013083">
    <property type="entry name" value="Znf_RING/FYVE/PHD"/>
</dbReference>
<gene>
    <name evidence="6" type="ORF">BJ085DRAFT_13022</name>
</gene>
<feature type="non-terminal residue" evidence="6">
    <location>
        <position position="121"/>
    </location>
</feature>
<dbReference type="PANTHER" id="PTHR14305:SF0">
    <property type="entry name" value="E3 UBIQUITIN-PROTEIN LIGASE CCNB1IP1"/>
    <property type="match status" value="1"/>
</dbReference>
<keyword evidence="2 4" id="KW-0863">Zinc-finger</keyword>
<dbReference type="PROSITE" id="PS50089">
    <property type="entry name" value="ZF_RING_2"/>
    <property type="match status" value="1"/>
</dbReference>
<dbReference type="Pfam" id="PF14634">
    <property type="entry name" value="zf-RING_5"/>
    <property type="match status" value="1"/>
</dbReference>
<feature type="non-terminal residue" evidence="6">
    <location>
        <position position="1"/>
    </location>
</feature>